<dbReference type="GO" id="GO:0008745">
    <property type="term" value="F:N-acetylmuramoyl-L-alanine amidase activity"/>
    <property type="evidence" value="ECO:0007669"/>
    <property type="project" value="UniProtKB-EC"/>
</dbReference>
<feature type="non-terminal residue" evidence="2">
    <location>
        <position position="311"/>
    </location>
</feature>
<organism evidence="2">
    <name type="scientific">uncultured Gemmatimonadaceae bacterium</name>
    <dbReference type="NCBI Taxonomy" id="246130"/>
    <lineage>
        <taxon>Bacteria</taxon>
        <taxon>Pseudomonadati</taxon>
        <taxon>Gemmatimonadota</taxon>
        <taxon>Gemmatimonadia</taxon>
        <taxon>Gemmatimonadales</taxon>
        <taxon>Gemmatimonadaceae</taxon>
        <taxon>environmental samples</taxon>
    </lineage>
</organism>
<protein>
    <submittedName>
        <fullName evidence="2">N-acetylmuramoyl-L-alanine amidase</fullName>
        <ecNumber evidence="2">3.5.1.28</ecNumber>
    </submittedName>
</protein>
<dbReference type="EC" id="3.5.1.28" evidence="2"/>
<gene>
    <name evidence="2" type="ORF">AVDCRST_MAG11-2168</name>
</gene>
<dbReference type="EMBL" id="CADCTU010000510">
    <property type="protein sequence ID" value="CAA9324940.1"/>
    <property type="molecule type" value="Genomic_DNA"/>
</dbReference>
<proteinExistence type="predicted"/>
<evidence type="ECO:0000313" key="2">
    <source>
        <dbReference type="EMBL" id="CAA9324940.1"/>
    </source>
</evidence>
<feature type="compositionally biased region" description="Low complexity" evidence="1">
    <location>
        <begin position="97"/>
        <end position="106"/>
    </location>
</feature>
<reference evidence="2" key="1">
    <citation type="submission" date="2020-02" db="EMBL/GenBank/DDBJ databases">
        <authorList>
            <person name="Meier V. D."/>
        </authorList>
    </citation>
    <scope>NUCLEOTIDE SEQUENCE</scope>
    <source>
        <strain evidence="2">AVDCRST_MAG11</strain>
    </source>
</reference>
<feature type="compositionally biased region" description="Basic and acidic residues" evidence="1">
    <location>
        <begin position="188"/>
        <end position="222"/>
    </location>
</feature>
<feature type="compositionally biased region" description="Gly residues" evidence="1">
    <location>
        <begin position="150"/>
        <end position="162"/>
    </location>
</feature>
<feature type="non-terminal residue" evidence="2">
    <location>
        <position position="1"/>
    </location>
</feature>
<dbReference type="AlphaFoldDB" id="A0A6J4L8C5"/>
<feature type="region of interest" description="Disordered" evidence="1">
    <location>
        <begin position="1"/>
        <end position="311"/>
    </location>
</feature>
<feature type="compositionally biased region" description="Low complexity" evidence="1">
    <location>
        <begin position="223"/>
        <end position="236"/>
    </location>
</feature>
<feature type="compositionally biased region" description="Basic and acidic residues" evidence="1">
    <location>
        <begin position="26"/>
        <end position="37"/>
    </location>
</feature>
<accession>A0A6J4L8C5</accession>
<evidence type="ECO:0000256" key="1">
    <source>
        <dbReference type="SAM" id="MobiDB-lite"/>
    </source>
</evidence>
<name>A0A6J4L8C5_9BACT</name>
<feature type="compositionally biased region" description="Basic and acidic residues" evidence="1">
    <location>
        <begin position="79"/>
        <end position="96"/>
    </location>
</feature>
<sequence length="311" mass="32841">AGARRRARRGAAAARAAPGGRQPARGAERRLGRRGDPGGRAPAVPRGGAGAVARPHALRHAGRHRHHPLPRERHPRPQHHVDAGDERPRALRDRALARAVRLPRALARLDVRAARAAPARGERARPAAGAHDRRRPRPPADRGDGADGAVRGGAGARGGEAGAGDARGPRGPRGDDAHHRRGGPARRPPADRARRERARARVDPPQRAPRRDQPPRGERHGELLLPPARGAARARPAARDGAAHGAARPRRLLRQPRARAPHVDAERAVRGGLHHRPRAGGGAAHAGVPGALRGGDRRGARGVLPRPAVAL</sequence>
<feature type="compositionally biased region" description="Low complexity" evidence="1">
    <location>
        <begin position="10"/>
        <end position="25"/>
    </location>
</feature>
<feature type="compositionally biased region" description="Low complexity" evidence="1">
    <location>
        <begin position="39"/>
        <end position="55"/>
    </location>
</feature>
<feature type="compositionally biased region" description="Basic residues" evidence="1">
    <location>
        <begin position="56"/>
        <end position="78"/>
    </location>
</feature>
<keyword evidence="2" id="KW-0378">Hydrolase</keyword>
<feature type="compositionally biased region" description="Basic residues" evidence="1">
    <location>
        <begin position="247"/>
        <end position="260"/>
    </location>
</feature>